<gene>
    <name evidence="1" type="ORF">Pan153_41700</name>
</gene>
<dbReference type="RefSeq" id="WP_145457498.1">
    <property type="nucleotide sequence ID" value="NZ_CP036317.1"/>
</dbReference>
<dbReference type="EMBL" id="CP036317">
    <property type="protein sequence ID" value="QDV19504.1"/>
    <property type="molecule type" value="Genomic_DNA"/>
</dbReference>
<reference evidence="1 2" key="1">
    <citation type="submission" date="2019-02" db="EMBL/GenBank/DDBJ databases">
        <title>Deep-cultivation of Planctomycetes and their phenomic and genomic characterization uncovers novel biology.</title>
        <authorList>
            <person name="Wiegand S."/>
            <person name="Jogler M."/>
            <person name="Boedeker C."/>
            <person name="Pinto D."/>
            <person name="Vollmers J."/>
            <person name="Rivas-Marin E."/>
            <person name="Kohn T."/>
            <person name="Peeters S.H."/>
            <person name="Heuer A."/>
            <person name="Rast P."/>
            <person name="Oberbeckmann S."/>
            <person name="Bunk B."/>
            <person name="Jeske O."/>
            <person name="Meyerdierks A."/>
            <person name="Storesund J.E."/>
            <person name="Kallscheuer N."/>
            <person name="Luecker S."/>
            <person name="Lage O.M."/>
            <person name="Pohl T."/>
            <person name="Merkel B.J."/>
            <person name="Hornburger P."/>
            <person name="Mueller R.-W."/>
            <person name="Bruemmer F."/>
            <person name="Labrenz M."/>
            <person name="Spormann A.M."/>
            <person name="Op den Camp H."/>
            <person name="Overmann J."/>
            <person name="Amann R."/>
            <person name="Jetten M.S.M."/>
            <person name="Mascher T."/>
            <person name="Medema M.H."/>
            <person name="Devos D.P."/>
            <person name="Kaster A.-K."/>
            <person name="Ovreas L."/>
            <person name="Rohde M."/>
            <person name="Galperin M.Y."/>
            <person name="Jogler C."/>
        </authorList>
    </citation>
    <scope>NUCLEOTIDE SEQUENCE [LARGE SCALE GENOMIC DNA]</scope>
    <source>
        <strain evidence="1 2">Pan153</strain>
    </source>
</reference>
<proteinExistence type="predicted"/>
<dbReference type="AlphaFoldDB" id="A0A518FT35"/>
<name>A0A518FT35_9PLAN</name>
<dbReference type="Proteomes" id="UP000320839">
    <property type="component" value="Chromosome"/>
</dbReference>
<sequence>MNHSILDEPQPATSSGRPAERLRTTMAAARLSFTWLGVRKSLTAVQKNQAADSFGAEGKFLSAGKKLLDTTHPAFKAVTAVRGRAVAFWKGVSLPYPEAGIRLIRQSEITDFDQRMSDFQAELETAVHELDRHFEELKSAARSRLGDLYDPTDYPHSLAGLFAIEHDFPAVEPPNYLQRLNPEVYAQECQRVQQRFDEAVQLAEQAFLEELGRLVEHLTERLSGQTDGKPKVFRDTAVSNLTDFFERFQQLNVRSNDQLDALVERAQQIVGGVAPQQLRDSGNLRQQVASQLSGVQSSLEGLLLDRPRRNILRCSQ</sequence>
<evidence type="ECO:0000313" key="2">
    <source>
        <dbReference type="Proteomes" id="UP000320839"/>
    </source>
</evidence>
<protein>
    <submittedName>
        <fullName evidence="1">Uncharacterized protein</fullName>
    </submittedName>
</protein>
<evidence type="ECO:0000313" key="1">
    <source>
        <dbReference type="EMBL" id="QDV19504.1"/>
    </source>
</evidence>
<dbReference type="OrthoDB" id="247764at2"/>
<organism evidence="1 2">
    <name type="scientific">Gimesia panareensis</name>
    <dbReference type="NCBI Taxonomy" id="2527978"/>
    <lineage>
        <taxon>Bacteria</taxon>
        <taxon>Pseudomonadati</taxon>
        <taxon>Planctomycetota</taxon>
        <taxon>Planctomycetia</taxon>
        <taxon>Planctomycetales</taxon>
        <taxon>Planctomycetaceae</taxon>
        <taxon>Gimesia</taxon>
    </lineage>
</organism>
<accession>A0A518FT35</accession>